<gene>
    <name evidence="1" type="ORF">KY290_037751</name>
</gene>
<dbReference type="SUPFAM" id="SSF50249">
    <property type="entry name" value="Nucleic acid-binding proteins"/>
    <property type="match status" value="1"/>
</dbReference>
<accession>A0ABQ7TWF2</accession>
<name>A0ABQ7TWF2_SOLTU</name>
<evidence type="ECO:0000313" key="2">
    <source>
        <dbReference type="Proteomes" id="UP000826656"/>
    </source>
</evidence>
<evidence type="ECO:0000313" key="1">
    <source>
        <dbReference type="EMBL" id="KAH0739046.1"/>
    </source>
</evidence>
<organism evidence="1 2">
    <name type="scientific">Solanum tuberosum</name>
    <name type="common">Potato</name>
    <dbReference type="NCBI Taxonomy" id="4113"/>
    <lineage>
        <taxon>Eukaryota</taxon>
        <taxon>Viridiplantae</taxon>
        <taxon>Streptophyta</taxon>
        <taxon>Embryophyta</taxon>
        <taxon>Tracheophyta</taxon>
        <taxon>Spermatophyta</taxon>
        <taxon>Magnoliopsida</taxon>
        <taxon>eudicotyledons</taxon>
        <taxon>Gunneridae</taxon>
        <taxon>Pentapetalae</taxon>
        <taxon>asterids</taxon>
        <taxon>lamiids</taxon>
        <taxon>Solanales</taxon>
        <taxon>Solanaceae</taxon>
        <taxon>Solanoideae</taxon>
        <taxon>Solaneae</taxon>
        <taxon>Solanum</taxon>
    </lineage>
</organism>
<dbReference type="Gene3D" id="2.40.50.140">
    <property type="entry name" value="Nucleic acid-binding proteins"/>
    <property type="match status" value="1"/>
</dbReference>
<protein>
    <submittedName>
        <fullName evidence="1">Uncharacterized protein</fullName>
    </submittedName>
</protein>
<dbReference type="EMBL" id="JAIVGD010000028">
    <property type="protein sequence ID" value="KAH0739046.1"/>
    <property type="molecule type" value="Genomic_DNA"/>
</dbReference>
<dbReference type="InterPro" id="IPR012340">
    <property type="entry name" value="NA-bd_OB-fold"/>
</dbReference>
<reference evidence="1 2" key="1">
    <citation type="journal article" date="2021" name="bioRxiv">
        <title>Chromosome-scale and haplotype-resolved genome assembly of a tetraploid potato cultivar.</title>
        <authorList>
            <person name="Sun H."/>
            <person name="Jiao W.-B."/>
            <person name="Krause K."/>
            <person name="Campoy J.A."/>
            <person name="Goel M."/>
            <person name="Folz-Donahue K."/>
            <person name="Kukat C."/>
            <person name="Huettel B."/>
            <person name="Schneeberger K."/>
        </authorList>
    </citation>
    <scope>NUCLEOTIDE SEQUENCE [LARGE SCALE GENOMIC DNA]</scope>
    <source>
        <strain evidence="1">SolTubOtavaFocal</strain>
        <tissue evidence="1">Leaves</tissue>
    </source>
</reference>
<proteinExistence type="predicted"/>
<keyword evidence="2" id="KW-1185">Reference proteome</keyword>
<dbReference type="Proteomes" id="UP000826656">
    <property type="component" value="Unassembled WGS sequence"/>
</dbReference>
<comment type="caution">
    <text evidence="1">The sequence shown here is derived from an EMBL/GenBank/DDBJ whole genome shotgun (WGS) entry which is preliminary data.</text>
</comment>
<sequence length="93" mass="10782">MANNKDITITPTKAMRRAIEVPLGPYSGWDCMYKFKATIEDILNKDDTWYSSCKKCHKKVKFIEETAACTNCNSENVEYEMRLVSVKTPFNIY</sequence>